<evidence type="ECO:0000256" key="5">
    <source>
        <dbReference type="ARBA" id="ARBA00023027"/>
    </source>
</evidence>
<keyword evidence="4 7" id="KW-0560">Oxidoreductase</keyword>
<dbReference type="PROSITE" id="PS00064">
    <property type="entry name" value="L_LDH"/>
    <property type="match status" value="1"/>
</dbReference>
<dbReference type="InterPro" id="IPR001236">
    <property type="entry name" value="Lactate/malate_DH_N"/>
</dbReference>
<dbReference type="GO" id="GO:0006089">
    <property type="term" value="P:lactate metabolic process"/>
    <property type="evidence" value="ECO:0007669"/>
    <property type="project" value="TreeGrafter"/>
</dbReference>
<dbReference type="AlphaFoldDB" id="A0A2M7VE88"/>
<dbReference type="PANTHER" id="PTHR43128:SF16">
    <property type="entry name" value="L-LACTATE DEHYDROGENASE"/>
    <property type="match status" value="1"/>
</dbReference>
<feature type="binding site" evidence="7">
    <location>
        <begin position="120"/>
        <end position="123"/>
    </location>
    <ligand>
        <name>substrate</name>
    </ligand>
</feature>
<comment type="subcellular location">
    <subcellularLocation>
        <location evidence="7">Cytoplasm</location>
    </subcellularLocation>
</comment>
<reference evidence="13" key="1">
    <citation type="submission" date="2017-09" db="EMBL/GenBank/DDBJ databases">
        <title>Depth-based differentiation of microbial function through sediment-hosted aquifers and enrichment of novel symbionts in the deep terrestrial subsurface.</title>
        <authorList>
            <person name="Probst A.J."/>
            <person name="Ladd B."/>
            <person name="Jarett J.K."/>
            <person name="Geller-Mcgrath D.E."/>
            <person name="Sieber C.M.K."/>
            <person name="Emerson J.B."/>
            <person name="Anantharaman K."/>
            <person name="Thomas B.C."/>
            <person name="Malmstrom R."/>
            <person name="Stieglmeier M."/>
            <person name="Klingl A."/>
            <person name="Woyke T."/>
            <person name="Ryan C.M."/>
            <person name="Banfield J.F."/>
        </authorList>
    </citation>
    <scope>NUCLEOTIDE SEQUENCE [LARGE SCALE GENOMIC DNA]</scope>
</reference>
<keyword evidence="7" id="KW-0597">Phosphoprotein</keyword>
<comment type="similarity">
    <text evidence="2 7">Belongs to the LDH/MDH superfamily. LDH family.</text>
</comment>
<dbReference type="GO" id="GO:0004459">
    <property type="term" value="F:L-lactate dehydrogenase (NAD+) activity"/>
    <property type="evidence" value="ECO:0007669"/>
    <property type="project" value="UniProtKB-UniRule"/>
</dbReference>
<comment type="subunit">
    <text evidence="7">Homotetramer.</text>
</comment>
<feature type="binding site" evidence="7 9">
    <location>
        <position position="35"/>
    </location>
    <ligand>
        <name>NAD(+)</name>
        <dbReference type="ChEBI" id="CHEBI:57540"/>
    </ligand>
</feature>
<keyword evidence="5 7" id="KW-0520">NAD</keyword>
<evidence type="ECO:0000259" key="11">
    <source>
        <dbReference type="Pfam" id="PF02866"/>
    </source>
</evidence>
<feature type="binding site" evidence="7">
    <location>
        <position position="82"/>
    </location>
    <ligand>
        <name>substrate</name>
    </ligand>
</feature>
<dbReference type="InterPro" id="IPR015955">
    <property type="entry name" value="Lactate_DH/Glyco_Ohase_4_C"/>
</dbReference>
<evidence type="ECO:0000313" key="13">
    <source>
        <dbReference type="Proteomes" id="UP000230405"/>
    </source>
</evidence>
<dbReference type="PIRSF" id="PIRSF000102">
    <property type="entry name" value="Lac_mal_DH"/>
    <property type="match status" value="1"/>
</dbReference>
<dbReference type="InterPro" id="IPR011304">
    <property type="entry name" value="L-lactate_DH"/>
</dbReference>
<comment type="function">
    <text evidence="7">Catalyzes the conversion of lactate to pyruvate.</text>
</comment>
<dbReference type="UniPathway" id="UPA00554">
    <property type="reaction ID" value="UER00611"/>
</dbReference>
<feature type="binding site" evidence="7">
    <location>
        <begin position="79"/>
        <end position="80"/>
    </location>
    <ligand>
        <name>NAD(+)</name>
        <dbReference type="ChEBI" id="CHEBI:57540"/>
    </ligand>
</feature>
<dbReference type="EMBL" id="PFPO01000068">
    <property type="protein sequence ID" value="PIZ98764.1"/>
    <property type="molecule type" value="Genomic_DNA"/>
</dbReference>
<feature type="binding site" evidence="9">
    <location>
        <begin position="10"/>
        <end position="15"/>
    </location>
    <ligand>
        <name>NAD(+)</name>
        <dbReference type="ChEBI" id="CHEBI:57540"/>
    </ligand>
</feature>
<dbReference type="InterPro" id="IPR036291">
    <property type="entry name" value="NAD(P)-bd_dom_sf"/>
</dbReference>
<dbReference type="GO" id="GO:0005737">
    <property type="term" value="C:cytoplasm"/>
    <property type="evidence" value="ECO:0007669"/>
    <property type="project" value="UniProtKB-SubCell"/>
</dbReference>
<evidence type="ECO:0000256" key="1">
    <source>
        <dbReference type="ARBA" id="ARBA00004843"/>
    </source>
</evidence>
<feature type="binding site" evidence="7">
    <location>
        <position position="168"/>
    </location>
    <ligand>
        <name>beta-D-fructose 1,6-bisphosphate</name>
        <dbReference type="ChEBI" id="CHEBI:32966"/>
        <note>allosteric activator</note>
    </ligand>
</feature>
<feature type="modified residue" description="Phosphotyrosine" evidence="7">
    <location>
        <position position="215"/>
    </location>
</feature>
<feature type="binding site" evidence="7">
    <location>
        <position position="88"/>
    </location>
    <ligand>
        <name>substrate</name>
    </ligand>
</feature>
<feature type="binding site" evidence="7">
    <location>
        <position position="224"/>
    </location>
    <ligand>
        <name>substrate</name>
    </ligand>
</feature>
<accession>A0A2M7VE88</accession>
<dbReference type="SUPFAM" id="SSF56327">
    <property type="entry name" value="LDH C-terminal domain-like"/>
    <property type="match status" value="1"/>
</dbReference>
<evidence type="ECO:0000256" key="6">
    <source>
        <dbReference type="ARBA" id="ARBA00049258"/>
    </source>
</evidence>
<proteinExistence type="inferred from homology"/>
<dbReference type="GO" id="GO:0006096">
    <property type="term" value="P:glycolytic process"/>
    <property type="evidence" value="ECO:0007669"/>
    <property type="project" value="UniProtKB-UniRule"/>
</dbReference>
<feature type="binding site" evidence="7">
    <location>
        <position position="143"/>
    </location>
    <ligand>
        <name>NAD(+)</name>
        <dbReference type="ChEBI" id="CHEBI:57540"/>
    </ligand>
</feature>
<name>A0A2M7VE88_9BACT</name>
<dbReference type="SUPFAM" id="SSF51735">
    <property type="entry name" value="NAD(P)-binding Rossmann-fold domains"/>
    <property type="match status" value="1"/>
</dbReference>
<dbReference type="EC" id="1.1.1.27" evidence="3 7"/>
<dbReference type="Pfam" id="PF02866">
    <property type="entry name" value="Ldh_1_C"/>
    <property type="match status" value="1"/>
</dbReference>
<evidence type="ECO:0000256" key="2">
    <source>
        <dbReference type="ARBA" id="ARBA00006054"/>
    </source>
</evidence>
<evidence type="ECO:0000256" key="3">
    <source>
        <dbReference type="ARBA" id="ARBA00012967"/>
    </source>
</evidence>
<evidence type="ECO:0000256" key="9">
    <source>
        <dbReference type="PIRSR" id="PIRSR000102-3"/>
    </source>
</evidence>
<dbReference type="InterPro" id="IPR001557">
    <property type="entry name" value="L-lactate/malate_DH"/>
</dbReference>
<feature type="domain" description="Lactate/malate dehydrogenase C-terminal" evidence="11">
    <location>
        <begin position="145"/>
        <end position="305"/>
    </location>
</feature>
<feature type="binding site" evidence="7 9">
    <location>
        <begin position="118"/>
        <end position="120"/>
    </location>
    <ligand>
        <name>NAD(+)</name>
        <dbReference type="ChEBI" id="CHEBI:57540"/>
    </ligand>
</feature>
<comment type="caution">
    <text evidence="7">Lacks conserved residue(s) required for the propagation of feature annotation.</text>
</comment>
<dbReference type="HAMAP" id="MF_00488">
    <property type="entry name" value="Lactate_dehydrog"/>
    <property type="match status" value="1"/>
</dbReference>
<evidence type="ECO:0000313" key="12">
    <source>
        <dbReference type="EMBL" id="PIZ98764.1"/>
    </source>
</evidence>
<evidence type="ECO:0000256" key="4">
    <source>
        <dbReference type="ARBA" id="ARBA00023002"/>
    </source>
</evidence>
<feature type="binding site" evidence="7">
    <location>
        <position position="153"/>
    </location>
    <ligand>
        <name>beta-D-fructose 1,6-bisphosphate</name>
        <dbReference type="ChEBI" id="CHEBI:32966"/>
        <note>allosteric activator</note>
    </ligand>
</feature>
<evidence type="ECO:0000256" key="7">
    <source>
        <dbReference type="HAMAP-Rule" id="MF_00488"/>
    </source>
</evidence>
<feature type="binding site" evidence="9">
    <location>
        <position position="95"/>
    </location>
    <ligand>
        <name>NAD(+)</name>
        <dbReference type="ChEBI" id="CHEBI:57540"/>
    </ligand>
</feature>
<dbReference type="Proteomes" id="UP000230405">
    <property type="component" value="Unassembled WGS sequence"/>
</dbReference>
<dbReference type="InterPro" id="IPR022383">
    <property type="entry name" value="Lactate/malate_DH_C"/>
</dbReference>
<feature type="active site" description="Proton acceptor" evidence="7 8">
    <location>
        <position position="175"/>
    </location>
</feature>
<comment type="caution">
    <text evidence="12">The sequence shown here is derived from an EMBL/GenBank/DDBJ whole genome shotgun (WGS) entry which is preliminary data.</text>
</comment>
<keyword evidence="7" id="KW-0021">Allosteric enzyme</keyword>
<dbReference type="NCBIfam" id="TIGR01771">
    <property type="entry name" value="L-LDH-NAD"/>
    <property type="match status" value="1"/>
</dbReference>
<organism evidence="12 13">
    <name type="scientific">Candidatus Komeilibacteria bacterium CG_4_10_14_0_2_um_filter_37_10</name>
    <dbReference type="NCBI Taxonomy" id="1974470"/>
    <lineage>
        <taxon>Bacteria</taxon>
        <taxon>Candidatus Komeiliibacteriota</taxon>
    </lineage>
</organism>
<comment type="catalytic activity">
    <reaction evidence="6 7">
        <text>(S)-lactate + NAD(+) = pyruvate + NADH + H(+)</text>
        <dbReference type="Rhea" id="RHEA:23444"/>
        <dbReference type="ChEBI" id="CHEBI:15361"/>
        <dbReference type="ChEBI" id="CHEBI:15378"/>
        <dbReference type="ChEBI" id="CHEBI:16651"/>
        <dbReference type="ChEBI" id="CHEBI:57540"/>
        <dbReference type="ChEBI" id="CHEBI:57945"/>
        <dbReference type="EC" id="1.1.1.27"/>
    </reaction>
</comment>
<dbReference type="Gene3D" id="3.40.50.720">
    <property type="entry name" value="NAD(P)-binding Rossmann-like Domain"/>
    <property type="match status" value="1"/>
</dbReference>
<dbReference type="PRINTS" id="PR00086">
    <property type="entry name" value="LLDHDRGNASE"/>
</dbReference>
<protein>
    <recommendedName>
        <fullName evidence="3 7">L-lactate dehydrogenase</fullName>
        <shortName evidence="7">L-LDH</shortName>
        <ecNumber evidence="3 7">1.1.1.27</ecNumber>
    </recommendedName>
</protein>
<feature type="binding site" evidence="7">
    <location>
        <begin position="148"/>
        <end position="151"/>
    </location>
    <ligand>
        <name>substrate</name>
    </ligand>
</feature>
<sequence length="306" mass="34165">MSNNKIAIIGAGQVGSTIAYSLIIQGLVREIALFDIDHKKVKAQVTDLQHSIPFWNYCHIKVGTEKDLTNSAIVIIACGAKQKDQQTRPDLLQDNYQMIKNIVPHLYRINKDVITLIVSNPVDLLTYFAIKLVPNKKNKIFGSGTILDTARFKYLLGDQLKINPRSIHAYIVGEHGDSELPLWSTATIGNIPLANFPLKQKELDKIFYQVKNAAYQIIAGKGATYYAIGGGVTQLVETILQDQKTVWPISHYLNGEFGLRNVCLSLPVILGRQGIVGKLKYQISSREQKKLRSSAATLQKMIKHIK</sequence>
<gene>
    <name evidence="7" type="primary">ldh</name>
    <name evidence="12" type="ORF">COX77_03510</name>
</gene>
<dbReference type="Pfam" id="PF00056">
    <property type="entry name" value="Ldh_1_N"/>
    <property type="match status" value="1"/>
</dbReference>
<comment type="pathway">
    <text evidence="1 7">Fermentation; pyruvate fermentation to lactate; (S)-lactate from pyruvate: step 1/1.</text>
</comment>
<feature type="binding site" evidence="7">
    <location>
        <position position="14"/>
    </location>
    <ligand>
        <name>NAD(+)</name>
        <dbReference type="ChEBI" id="CHEBI:57540"/>
    </ligand>
</feature>
<feature type="binding site" evidence="7">
    <location>
        <position position="40"/>
    </location>
    <ligand>
        <name>NAD(+)</name>
        <dbReference type="ChEBI" id="CHEBI:57540"/>
    </ligand>
</feature>
<dbReference type="Gene3D" id="3.90.110.10">
    <property type="entry name" value="Lactate dehydrogenase/glycoside hydrolase, family 4, C-terminal"/>
    <property type="match status" value="1"/>
</dbReference>
<evidence type="ECO:0000259" key="10">
    <source>
        <dbReference type="Pfam" id="PF00056"/>
    </source>
</evidence>
<evidence type="ECO:0000256" key="8">
    <source>
        <dbReference type="PIRSR" id="PIRSR000102-1"/>
    </source>
</evidence>
<dbReference type="InterPro" id="IPR018177">
    <property type="entry name" value="L-lactate_DH_AS"/>
</dbReference>
<keyword evidence="7" id="KW-0963">Cytoplasm</keyword>
<dbReference type="PANTHER" id="PTHR43128">
    <property type="entry name" value="L-2-HYDROXYCARBOXYLATE DEHYDROGENASE (NAD(P)(+))"/>
    <property type="match status" value="1"/>
</dbReference>
<feature type="domain" description="Lactate/malate dehydrogenase N-terminal" evidence="10">
    <location>
        <begin position="5"/>
        <end position="142"/>
    </location>
</feature>
<comment type="activity regulation">
    <text evidence="7">Allosterically activated by fructose 1,6-bisphosphate (FBP).</text>
</comment>